<evidence type="ECO:0000256" key="3">
    <source>
        <dbReference type="ARBA" id="ARBA00023163"/>
    </source>
</evidence>
<dbReference type="SMART" id="SM00418">
    <property type="entry name" value="HTH_ARSR"/>
    <property type="match status" value="1"/>
</dbReference>
<name>A5G2B9_ACICJ</name>
<dbReference type="InterPro" id="IPR036388">
    <property type="entry name" value="WH-like_DNA-bd_sf"/>
</dbReference>
<feature type="domain" description="HTH arsR-type" evidence="4">
    <location>
        <begin position="6"/>
        <end position="103"/>
    </location>
</feature>
<dbReference type="CDD" id="cd00090">
    <property type="entry name" value="HTH_ARSR"/>
    <property type="match status" value="1"/>
</dbReference>
<dbReference type="RefSeq" id="WP_012040330.1">
    <property type="nucleotide sequence ID" value="NC_009484.1"/>
</dbReference>
<protein>
    <submittedName>
        <fullName evidence="5">Transcriptional regulator, ArsR family</fullName>
    </submittedName>
</protein>
<dbReference type="EMBL" id="CP000697">
    <property type="protein sequence ID" value="ABQ32001.1"/>
    <property type="molecule type" value="Genomic_DNA"/>
</dbReference>
<dbReference type="AlphaFoldDB" id="A5G2B9"/>
<proteinExistence type="predicted"/>
<dbReference type="GO" id="GO:0003677">
    <property type="term" value="F:DNA binding"/>
    <property type="evidence" value="ECO:0007669"/>
    <property type="project" value="UniProtKB-KW"/>
</dbReference>
<dbReference type="InterPro" id="IPR011991">
    <property type="entry name" value="ArsR-like_HTH"/>
</dbReference>
<keyword evidence="3" id="KW-0804">Transcription</keyword>
<dbReference type="Proteomes" id="UP000000245">
    <property type="component" value="Chromosome"/>
</dbReference>
<sequence>MTMNGPPAIDASWTVAALAALAHEHRLAAYRFLVEAGPAGLPAGEIAERLGLAASSLTFHIQALTRAGLITQRRASRHVIYAADFTAMNGLVAYLVRNCCGHAAAPAPACEPGRSATKQGSDT</sequence>
<dbReference type="SUPFAM" id="SSF46785">
    <property type="entry name" value="Winged helix' DNA-binding domain"/>
    <property type="match status" value="1"/>
</dbReference>
<accession>A5G2B9</accession>
<keyword evidence="1" id="KW-0805">Transcription regulation</keyword>
<keyword evidence="2" id="KW-0238">DNA-binding</keyword>
<dbReference type="Pfam" id="PF12840">
    <property type="entry name" value="HTH_20"/>
    <property type="match status" value="1"/>
</dbReference>
<dbReference type="eggNOG" id="COG0640">
    <property type="taxonomic scope" value="Bacteria"/>
</dbReference>
<dbReference type="Gene3D" id="1.10.10.10">
    <property type="entry name" value="Winged helix-like DNA-binding domain superfamily/Winged helix DNA-binding domain"/>
    <property type="match status" value="1"/>
</dbReference>
<dbReference type="InterPro" id="IPR036390">
    <property type="entry name" value="WH_DNA-bd_sf"/>
</dbReference>
<evidence type="ECO:0000313" key="6">
    <source>
        <dbReference type="Proteomes" id="UP000000245"/>
    </source>
</evidence>
<dbReference type="InterPro" id="IPR051011">
    <property type="entry name" value="Metal_resp_trans_reg"/>
</dbReference>
<dbReference type="STRING" id="349163.Acry_2811"/>
<evidence type="ECO:0000256" key="1">
    <source>
        <dbReference type="ARBA" id="ARBA00023015"/>
    </source>
</evidence>
<dbReference type="HOGENOM" id="CLU_097806_2_2_5"/>
<dbReference type="InterPro" id="IPR001845">
    <property type="entry name" value="HTH_ArsR_DNA-bd_dom"/>
</dbReference>
<dbReference type="PANTHER" id="PTHR43132:SF2">
    <property type="entry name" value="ARSENICAL RESISTANCE OPERON REPRESSOR ARSR-RELATED"/>
    <property type="match status" value="1"/>
</dbReference>
<gene>
    <name evidence="5" type="ordered locus">Acry_2811</name>
</gene>
<dbReference type="PROSITE" id="PS50987">
    <property type="entry name" value="HTH_ARSR_2"/>
    <property type="match status" value="1"/>
</dbReference>
<evidence type="ECO:0000256" key="2">
    <source>
        <dbReference type="ARBA" id="ARBA00023125"/>
    </source>
</evidence>
<evidence type="ECO:0000313" key="5">
    <source>
        <dbReference type="EMBL" id="ABQ32001.1"/>
    </source>
</evidence>
<dbReference type="KEGG" id="acr:Acry_2811"/>
<dbReference type="GO" id="GO:0003700">
    <property type="term" value="F:DNA-binding transcription factor activity"/>
    <property type="evidence" value="ECO:0007669"/>
    <property type="project" value="InterPro"/>
</dbReference>
<organism evidence="5 6">
    <name type="scientific">Acidiphilium cryptum (strain JF-5)</name>
    <dbReference type="NCBI Taxonomy" id="349163"/>
    <lineage>
        <taxon>Bacteria</taxon>
        <taxon>Pseudomonadati</taxon>
        <taxon>Pseudomonadota</taxon>
        <taxon>Alphaproteobacteria</taxon>
        <taxon>Acetobacterales</taxon>
        <taxon>Acidocellaceae</taxon>
        <taxon>Acidiphilium</taxon>
    </lineage>
</organism>
<keyword evidence="6" id="KW-1185">Reference proteome</keyword>
<dbReference type="PANTHER" id="PTHR43132">
    <property type="entry name" value="ARSENICAL RESISTANCE OPERON REPRESSOR ARSR-RELATED"/>
    <property type="match status" value="1"/>
</dbReference>
<reference evidence="5 6" key="1">
    <citation type="submission" date="2007-05" db="EMBL/GenBank/DDBJ databases">
        <title>Complete sequence of chromosome of Acidiphilium cryptum JF-5.</title>
        <authorList>
            <consortium name="US DOE Joint Genome Institute"/>
            <person name="Copeland A."/>
            <person name="Lucas S."/>
            <person name="Lapidus A."/>
            <person name="Barry K."/>
            <person name="Detter J.C."/>
            <person name="Glavina del Rio T."/>
            <person name="Hammon N."/>
            <person name="Israni S."/>
            <person name="Dalin E."/>
            <person name="Tice H."/>
            <person name="Pitluck S."/>
            <person name="Sims D."/>
            <person name="Brettin T."/>
            <person name="Bruce D."/>
            <person name="Han C."/>
            <person name="Schmutz J."/>
            <person name="Larimer F."/>
            <person name="Land M."/>
            <person name="Hauser L."/>
            <person name="Kyrpides N."/>
            <person name="Kim E."/>
            <person name="Magnuson T."/>
            <person name="Richardson P."/>
        </authorList>
    </citation>
    <scope>NUCLEOTIDE SEQUENCE [LARGE SCALE GENOMIC DNA]</scope>
    <source>
        <strain evidence="5 6">JF-5</strain>
    </source>
</reference>
<evidence type="ECO:0000259" key="4">
    <source>
        <dbReference type="PROSITE" id="PS50987"/>
    </source>
</evidence>